<dbReference type="AlphaFoldDB" id="A0A3M7EKQ9"/>
<evidence type="ECO:0000256" key="5">
    <source>
        <dbReference type="ARBA" id="ARBA00023242"/>
    </source>
</evidence>
<dbReference type="GO" id="GO:0000727">
    <property type="term" value="P:double-strand break repair via break-induced replication"/>
    <property type="evidence" value="ECO:0007669"/>
    <property type="project" value="TreeGrafter"/>
</dbReference>
<dbReference type="OrthoDB" id="8775810at2759"/>
<dbReference type="GO" id="GO:0003697">
    <property type="term" value="F:single-stranded DNA binding"/>
    <property type="evidence" value="ECO:0007669"/>
    <property type="project" value="TreeGrafter"/>
</dbReference>
<dbReference type="InterPro" id="IPR021110">
    <property type="entry name" value="DNA_rep_checkpnt_protein"/>
</dbReference>
<dbReference type="FunFam" id="1.10.10.1460:FF:000001">
    <property type="entry name" value="DNA replication regulator Sld2"/>
    <property type="match status" value="1"/>
</dbReference>
<dbReference type="GO" id="GO:0006270">
    <property type="term" value="P:DNA replication initiation"/>
    <property type="evidence" value="ECO:0007669"/>
    <property type="project" value="UniProtKB-UniRule"/>
</dbReference>
<dbReference type="CDD" id="cd22289">
    <property type="entry name" value="RecQL4_SLD2_NTD"/>
    <property type="match status" value="1"/>
</dbReference>
<dbReference type="EMBL" id="QWIP01000027">
    <property type="protein sequence ID" value="RMY77215.1"/>
    <property type="molecule type" value="Genomic_DNA"/>
</dbReference>
<evidence type="ECO:0000256" key="9">
    <source>
        <dbReference type="SAM" id="MobiDB-lite"/>
    </source>
</evidence>
<evidence type="ECO:0000256" key="3">
    <source>
        <dbReference type="ARBA" id="ARBA00018363"/>
    </source>
</evidence>
<dbReference type="Proteomes" id="UP000269276">
    <property type="component" value="Unassembled WGS sequence"/>
</dbReference>
<dbReference type="InterPro" id="IPR040203">
    <property type="entry name" value="Sld2"/>
</dbReference>
<comment type="function">
    <text evidence="7 8">Has a role in the initiation of DNA replication. Required at S-phase checkpoint.</text>
</comment>
<organism evidence="10 11">
    <name type="scientific">Hortaea werneckii</name>
    <name type="common">Black yeast</name>
    <name type="synonym">Cladosporium werneckii</name>
    <dbReference type="NCBI Taxonomy" id="91943"/>
    <lineage>
        <taxon>Eukaryota</taxon>
        <taxon>Fungi</taxon>
        <taxon>Dikarya</taxon>
        <taxon>Ascomycota</taxon>
        <taxon>Pezizomycotina</taxon>
        <taxon>Dothideomycetes</taxon>
        <taxon>Dothideomycetidae</taxon>
        <taxon>Mycosphaerellales</taxon>
        <taxon>Teratosphaeriaceae</taxon>
        <taxon>Hortaea</taxon>
    </lineage>
</organism>
<dbReference type="Gene3D" id="1.10.10.1460">
    <property type="match status" value="1"/>
</dbReference>
<comment type="subcellular location">
    <subcellularLocation>
        <location evidence="1 8">Nucleus</location>
    </subcellularLocation>
</comment>
<feature type="compositionally biased region" description="Basic and acidic residues" evidence="9">
    <location>
        <begin position="71"/>
        <end position="97"/>
    </location>
</feature>
<accession>A0A3M7EKQ9</accession>
<protein>
    <recommendedName>
        <fullName evidence="3 8">DNA replication regulator SLD2</fullName>
    </recommendedName>
</protein>
<comment type="similarity">
    <text evidence="2 8">Belongs to the SLD2 family.</text>
</comment>
<feature type="compositionally biased region" description="Low complexity" evidence="9">
    <location>
        <begin position="334"/>
        <end position="343"/>
    </location>
</feature>
<dbReference type="Pfam" id="PF11719">
    <property type="entry name" value="Drc1-Sld2"/>
    <property type="match status" value="1"/>
</dbReference>
<feature type="compositionally biased region" description="Basic and acidic residues" evidence="9">
    <location>
        <begin position="107"/>
        <end position="121"/>
    </location>
</feature>
<feature type="region of interest" description="Disordered" evidence="9">
    <location>
        <begin position="67"/>
        <end position="297"/>
    </location>
</feature>
<feature type="region of interest" description="Disordered" evidence="9">
    <location>
        <begin position="1"/>
        <end position="26"/>
    </location>
</feature>
<reference evidence="10 11" key="1">
    <citation type="journal article" date="2018" name="BMC Genomics">
        <title>Genomic evidence for intraspecific hybridization in a clonal and extremely halotolerant yeast.</title>
        <authorList>
            <person name="Gostincar C."/>
            <person name="Stajich J.E."/>
            <person name="Zupancic J."/>
            <person name="Zalar P."/>
            <person name="Gunde-Cimerman N."/>
        </authorList>
    </citation>
    <scope>NUCLEOTIDE SEQUENCE [LARGE SCALE GENOMIC DNA]</scope>
    <source>
        <strain evidence="10 11">EXF-2682</strain>
    </source>
</reference>
<feature type="region of interest" description="Disordered" evidence="9">
    <location>
        <begin position="328"/>
        <end position="528"/>
    </location>
</feature>
<feature type="compositionally biased region" description="Acidic residues" evidence="9">
    <location>
        <begin position="420"/>
        <end position="432"/>
    </location>
</feature>
<evidence type="ECO:0000256" key="6">
    <source>
        <dbReference type="ARBA" id="ARBA00023306"/>
    </source>
</evidence>
<dbReference type="PANTHER" id="PTHR28124">
    <property type="entry name" value="DNA REPLICATION REGULATOR SLD2"/>
    <property type="match status" value="1"/>
</dbReference>
<evidence type="ECO:0000313" key="11">
    <source>
        <dbReference type="Proteomes" id="UP000269276"/>
    </source>
</evidence>
<sequence>MAIEDGSVPLTRNSASRASRHPELTSIHSSVLTAAQYTEDMASGSEILERQVAELKSALKAWEKSFAAENGGKKPSREDIKKDASISAKYREYDRLRRPTSLAKPAETPRRQRCLRPESAHKRTALQERPGNAAAATPNRAAKTTLAPEVVQEEEPEVEPTPAFIRSALGPTPQKDGQVLGIFDLPQSATPSKRLSMPSVAESPTAKSSPSKRSAPLLDSPGPKHLTATPQSTSKRRWLDAFAGTPLKRKHEEDGAQTPGTAKRQYSTPSFLKRTSSLAPIEEEDGSGPLFKKPRKGMVRSLSSLIQNLRKQEEERMDDEWDILNELEAEERSAAAPRPSNASKVLVEDSQVQEPSEMPLGPDRAPESEEEEGSGPEEGGLGPDGKPRKPWKKKGLKRQTRRVIMRPVMHRPKKAAELDTVNEEDEDGDQVVEETQIAANPSGQEGRSDDEFDSGGEGAEASDSEAVVARKRGRQKGSDREKENLRKEPNEEKSTGKKISATAHANFRALKIKNKNSKAGGRGRFGRR</sequence>
<evidence type="ECO:0000256" key="2">
    <source>
        <dbReference type="ARBA" id="ARBA00007276"/>
    </source>
</evidence>
<evidence type="ECO:0000256" key="7">
    <source>
        <dbReference type="ARBA" id="ARBA00025253"/>
    </source>
</evidence>
<feature type="compositionally biased region" description="Basic residues" evidence="9">
    <location>
        <begin position="388"/>
        <end position="413"/>
    </location>
</feature>
<feature type="compositionally biased region" description="Basic and acidic residues" evidence="9">
    <location>
        <begin position="476"/>
        <end position="495"/>
    </location>
</feature>
<dbReference type="GO" id="GO:0003688">
    <property type="term" value="F:DNA replication origin binding"/>
    <property type="evidence" value="ECO:0007669"/>
    <property type="project" value="TreeGrafter"/>
</dbReference>
<keyword evidence="5 8" id="KW-0539">Nucleus</keyword>
<dbReference type="PANTHER" id="PTHR28124:SF1">
    <property type="entry name" value="DNA REPLICATION REGULATOR SLD2"/>
    <property type="match status" value="1"/>
</dbReference>
<gene>
    <name evidence="10" type="ORF">D0863_01449</name>
</gene>
<keyword evidence="6 8" id="KW-0131">Cell cycle</keyword>
<dbReference type="GO" id="GO:0031261">
    <property type="term" value="C:DNA replication preinitiation complex"/>
    <property type="evidence" value="ECO:0007669"/>
    <property type="project" value="TreeGrafter"/>
</dbReference>
<name>A0A3M7EKQ9_HORWE</name>
<feature type="compositionally biased region" description="Low complexity" evidence="9">
    <location>
        <begin position="133"/>
        <end position="150"/>
    </location>
</feature>
<keyword evidence="4 8" id="KW-0235">DNA replication</keyword>
<evidence type="ECO:0000256" key="4">
    <source>
        <dbReference type="ARBA" id="ARBA00022705"/>
    </source>
</evidence>
<dbReference type="GO" id="GO:1902977">
    <property type="term" value="P:mitotic DNA replication preinitiation complex assembly"/>
    <property type="evidence" value="ECO:0007669"/>
    <property type="project" value="TreeGrafter"/>
</dbReference>
<feature type="compositionally biased region" description="Polar residues" evidence="9">
    <location>
        <begin position="258"/>
        <end position="278"/>
    </location>
</feature>
<evidence type="ECO:0000256" key="8">
    <source>
        <dbReference type="RuleBase" id="RU367067"/>
    </source>
</evidence>
<comment type="caution">
    <text evidence="10">The sequence shown here is derived from an EMBL/GenBank/DDBJ whole genome shotgun (WGS) entry which is preliminary data.</text>
</comment>
<evidence type="ECO:0000256" key="1">
    <source>
        <dbReference type="ARBA" id="ARBA00004123"/>
    </source>
</evidence>
<evidence type="ECO:0000313" key="10">
    <source>
        <dbReference type="EMBL" id="RMY77215.1"/>
    </source>
</evidence>
<proteinExistence type="inferred from homology"/>